<dbReference type="KEGG" id="aaxa:NCTC10138_00062"/>
<dbReference type="InterPro" id="IPR011611">
    <property type="entry name" value="PfkB_dom"/>
</dbReference>
<dbReference type="EC" id="2.7.1.92" evidence="5"/>
<comment type="similarity">
    <text evidence="1">Belongs to the carbohydrate kinase PfkB family.</text>
</comment>
<evidence type="ECO:0000256" key="3">
    <source>
        <dbReference type="ARBA" id="ARBA00022777"/>
    </source>
</evidence>
<organism evidence="5 6">
    <name type="scientific">Haploplasma axanthum</name>
    <name type="common">Acholeplasma axanthum</name>
    <dbReference type="NCBI Taxonomy" id="29552"/>
    <lineage>
        <taxon>Bacteria</taxon>
        <taxon>Bacillati</taxon>
        <taxon>Mycoplasmatota</taxon>
        <taxon>Mollicutes</taxon>
        <taxon>Acholeplasmatales</taxon>
        <taxon>Acholeplasmataceae</taxon>
        <taxon>Haploplasma</taxon>
    </lineage>
</organism>
<dbReference type="CDD" id="cd01167">
    <property type="entry name" value="bac_FRK"/>
    <property type="match status" value="1"/>
</dbReference>
<dbReference type="EMBL" id="LR215048">
    <property type="protein sequence ID" value="VEU79639.1"/>
    <property type="molecule type" value="Genomic_DNA"/>
</dbReference>
<evidence type="ECO:0000313" key="5">
    <source>
        <dbReference type="EMBL" id="VEU79639.1"/>
    </source>
</evidence>
<dbReference type="PROSITE" id="PS00583">
    <property type="entry name" value="PFKB_KINASES_1"/>
    <property type="match status" value="1"/>
</dbReference>
<dbReference type="Pfam" id="PF00294">
    <property type="entry name" value="PfkB"/>
    <property type="match status" value="1"/>
</dbReference>
<sequence length="311" mass="35103">MRKIISIGELLIDFIQEEKNSYTMKAGGAPANVAVTNAKLSGKSFFVGQVGNDSFGKFLINELKRFNVDIKYLKKSSSANTSLAFVTLDENKERSFLFYRNPGADQLYIADNISDLDFRDSIVHFCSVSLGDYPIRDSHDYLLSKAISQGSIISFDPNIRLNLWDDHDKYHQTINMYLKYANILKVADNELEFITRKSDYNEAITLLLNLPRLKYLIITKGNKGATLYTKDFVIDVPSYQVDVVDTTGAGDSFIGAFLNRISIYGESYEKDVLCEYLKFASIVASLTITKFGAMDAMPYLDEVNDYKNKKG</sequence>
<evidence type="ECO:0000256" key="2">
    <source>
        <dbReference type="ARBA" id="ARBA00022679"/>
    </source>
</evidence>
<protein>
    <submittedName>
        <fullName evidence="5">5-dehydro-2-deoxygluconokinase</fullName>
        <ecNumber evidence="5">2.7.1.92</ecNumber>
    </submittedName>
</protein>
<dbReference type="Gene3D" id="3.40.1190.20">
    <property type="match status" value="1"/>
</dbReference>
<dbReference type="InterPro" id="IPR050306">
    <property type="entry name" value="PfkB_Carbo_kinase"/>
</dbReference>
<dbReference type="PANTHER" id="PTHR43085">
    <property type="entry name" value="HEXOKINASE FAMILY MEMBER"/>
    <property type="match status" value="1"/>
</dbReference>
<dbReference type="RefSeq" id="WP_026390531.1">
    <property type="nucleotide sequence ID" value="NZ_LR215048.1"/>
</dbReference>
<evidence type="ECO:0000256" key="1">
    <source>
        <dbReference type="ARBA" id="ARBA00010688"/>
    </source>
</evidence>
<proteinExistence type="inferred from homology"/>
<dbReference type="GO" id="GO:0047590">
    <property type="term" value="F:5-dehydro-2-deoxygluconokinase activity"/>
    <property type="evidence" value="ECO:0007669"/>
    <property type="project" value="UniProtKB-EC"/>
</dbReference>
<keyword evidence="6" id="KW-1185">Reference proteome</keyword>
<keyword evidence="3 5" id="KW-0418">Kinase</keyword>
<dbReference type="SUPFAM" id="SSF53613">
    <property type="entry name" value="Ribokinase-like"/>
    <property type="match status" value="1"/>
</dbReference>
<accession>A0A449BBA9</accession>
<reference evidence="5 6" key="1">
    <citation type="submission" date="2019-01" db="EMBL/GenBank/DDBJ databases">
        <authorList>
            <consortium name="Pathogen Informatics"/>
        </authorList>
    </citation>
    <scope>NUCLEOTIDE SEQUENCE [LARGE SCALE GENOMIC DNA]</scope>
    <source>
        <strain evidence="5 6">NCTC10138</strain>
    </source>
</reference>
<dbReference type="Proteomes" id="UP000289841">
    <property type="component" value="Chromosome"/>
</dbReference>
<dbReference type="InterPro" id="IPR002173">
    <property type="entry name" value="Carboh/pur_kinase_PfkB_CS"/>
</dbReference>
<feature type="domain" description="Carbohydrate kinase PfkB" evidence="4">
    <location>
        <begin position="1"/>
        <end position="298"/>
    </location>
</feature>
<keyword evidence="2 5" id="KW-0808">Transferase</keyword>
<dbReference type="PROSITE" id="PS00584">
    <property type="entry name" value="PFKB_KINASES_2"/>
    <property type="match status" value="1"/>
</dbReference>
<dbReference type="STRING" id="1278311.GCA_000428705_01001"/>
<dbReference type="AlphaFoldDB" id="A0A449BBA9"/>
<evidence type="ECO:0000313" key="6">
    <source>
        <dbReference type="Proteomes" id="UP000289841"/>
    </source>
</evidence>
<gene>
    <name evidence="5" type="primary">iolC_1</name>
    <name evidence="5" type="ORF">NCTC10138_00062</name>
</gene>
<evidence type="ECO:0000259" key="4">
    <source>
        <dbReference type="Pfam" id="PF00294"/>
    </source>
</evidence>
<dbReference type="InterPro" id="IPR029056">
    <property type="entry name" value="Ribokinase-like"/>
</dbReference>
<dbReference type="OrthoDB" id="9813569at2"/>
<name>A0A449BBA9_HAPAX</name>
<dbReference type="PANTHER" id="PTHR43085:SF54">
    <property type="entry name" value="PUTATIVE-RELATED"/>
    <property type="match status" value="1"/>
</dbReference>